<dbReference type="CDD" id="cd00405">
    <property type="entry name" value="PRAI"/>
    <property type="match status" value="1"/>
</dbReference>
<organism evidence="11 12">
    <name type="scientific">Nocardioides dubius</name>
    <dbReference type="NCBI Taxonomy" id="317019"/>
    <lineage>
        <taxon>Bacteria</taxon>
        <taxon>Bacillati</taxon>
        <taxon>Actinomycetota</taxon>
        <taxon>Actinomycetes</taxon>
        <taxon>Propionibacteriales</taxon>
        <taxon>Nocardioidaceae</taxon>
        <taxon>Nocardioides</taxon>
    </lineage>
</organism>
<dbReference type="EMBL" id="BAAALG010000004">
    <property type="protein sequence ID" value="GAA1097279.1"/>
    <property type="molecule type" value="Genomic_DNA"/>
</dbReference>
<reference evidence="11 12" key="1">
    <citation type="journal article" date="2019" name="Int. J. Syst. Evol. Microbiol.">
        <title>The Global Catalogue of Microorganisms (GCM) 10K type strain sequencing project: providing services to taxonomists for standard genome sequencing and annotation.</title>
        <authorList>
            <consortium name="The Broad Institute Genomics Platform"/>
            <consortium name="The Broad Institute Genome Sequencing Center for Infectious Disease"/>
            <person name="Wu L."/>
            <person name="Ma J."/>
        </authorList>
    </citation>
    <scope>NUCLEOTIDE SEQUENCE [LARGE SCALE GENOMIC DNA]</scope>
    <source>
        <strain evidence="11 12">JCM 13008</strain>
    </source>
</reference>
<sequence>MYLKICGLRTAEHIEVALASGADAIGFVMNRTSSRRVDVDQARRLVAVVAGRADTVLVVNDMPADEAARIAQQVGIDVVQLHGPRYDAAAFADALAIVPRVWRATSLADDPDLSVGAFGEEVLLLDAPKPGSGETWDLSALVERAPAGKWLLAGGLNPDNVAEAIATAKPWGVDVSSGVESAPGEKDSFRIAAFAAAARDA</sequence>
<evidence type="ECO:0000256" key="9">
    <source>
        <dbReference type="HAMAP-Rule" id="MF_00135"/>
    </source>
</evidence>
<feature type="domain" description="N-(5'phosphoribosyl) anthranilate isomerase (PRAI)" evidence="10">
    <location>
        <begin position="3"/>
        <end position="195"/>
    </location>
</feature>
<dbReference type="InterPro" id="IPR011060">
    <property type="entry name" value="RibuloseP-bd_barrel"/>
</dbReference>
<evidence type="ECO:0000256" key="1">
    <source>
        <dbReference type="ARBA" id="ARBA00001164"/>
    </source>
</evidence>
<comment type="catalytic activity">
    <reaction evidence="1 9">
        <text>N-(5-phospho-beta-D-ribosyl)anthranilate = 1-(2-carboxyphenylamino)-1-deoxy-D-ribulose 5-phosphate</text>
        <dbReference type="Rhea" id="RHEA:21540"/>
        <dbReference type="ChEBI" id="CHEBI:18277"/>
        <dbReference type="ChEBI" id="CHEBI:58613"/>
        <dbReference type="EC" id="5.3.1.24"/>
    </reaction>
</comment>
<dbReference type="InterPro" id="IPR001240">
    <property type="entry name" value="PRAI_dom"/>
</dbReference>
<name>A0ABN1TRD7_9ACTN</name>
<evidence type="ECO:0000256" key="7">
    <source>
        <dbReference type="ARBA" id="ARBA00023141"/>
    </source>
</evidence>
<evidence type="ECO:0000259" key="10">
    <source>
        <dbReference type="Pfam" id="PF00697"/>
    </source>
</evidence>
<evidence type="ECO:0000256" key="4">
    <source>
        <dbReference type="ARBA" id="ARBA00022272"/>
    </source>
</evidence>
<evidence type="ECO:0000256" key="2">
    <source>
        <dbReference type="ARBA" id="ARBA00004664"/>
    </source>
</evidence>
<keyword evidence="8 9" id="KW-0413">Isomerase</keyword>
<keyword evidence="7 9" id="KW-0057">Aromatic amino acid biosynthesis</keyword>
<comment type="caution">
    <text evidence="11">The sequence shown here is derived from an EMBL/GenBank/DDBJ whole genome shotgun (WGS) entry which is preliminary data.</text>
</comment>
<dbReference type="Pfam" id="PF00697">
    <property type="entry name" value="PRAI"/>
    <property type="match status" value="1"/>
</dbReference>
<evidence type="ECO:0000256" key="5">
    <source>
        <dbReference type="ARBA" id="ARBA00022605"/>
    </source>
</evidence>
<evidence type="ECO:0000313" key="11">
    <source>
        <dbReference type="EMBL" id="GAA1097279.1"/>
    </source>
</evidence>
<evidence type="ECO:0000256" key="3">
    <source>
        <dbReference type="ARBA" id="ARBA00012572"/>
    </source>
</evidence>
<evidence type="ECO:0000313" key="12">
    <source>
        <dbReference type="Proteomes" id="UP001501581"/>
    </source>
</evidence>
<dbReference type="EC" id="5.3.1.24" evidence="3 9"/>
<gene>
    <name evidence="9" type="primary">trpF</name>
    <name evidence="11" type="ORF">GCM10009668_12800</name>
</gene>
<dbReference type="HAMAP" id="MF_00135">
    <property type="entry name" value="PRAI"/>
    <property type="match status" value="1"/>
</dbReference>
<comment type="pathway">
    <text evidence="2 9">Amino-acid biosynthesis; L-tryptophan biosynthesis; L-tryptophan from chorismate: step 3/5.</text>
</comment>
<dbReference type="Proteomes" id="UP001501581">
    <property type="component" value="Unassembled WGS sequence"/>
</dbReference>
<comment type="similarity">
    <text evidence="9">Belongs to the TrpF family.</text>
</comment>
<protein>
    <recommendedName>
        <fullName evidence="4 9">N-(5'-phosphoribosyl)anthranilate isomerase</fullName>
        <shortName evidence="9">PRAI</shortName>
        <ecNumber evidence="3 9">5.3.1.24</ecNumber>
    </recommendedName>
</protein>
<proteinExistence type="inferred from homology"/>
<evidence type="ECO:0000256" key="6">
    <source>
        <dbReference type="ARBA" id="ARBA00022822"/>
    </source>
</evidence>
<dbReference type="PANTHER" id="PTHR42894">
    <property type="entry name" value="N-(5'-PHOSPHORIBOSYL)ANTHRANILATE ISOMERASE"/>
    <property type="match status" value="1"/>
</dbReference>
<evidence type="ECO:0000256" key="8">
    <source>
        <dbReference type="ARBA" id="ARBA00023235"/>
    </source>
</evidence>
<dbReference type="InterPro" id="IPR013785">
    <property type="entry name" value="Aldolase_TIM"/>
</dbReference>
<keyword evidence="6 9" id="KW-0822">Tryptophan biosynthesis</keyword>
<keyword evidence="12" id="KW-1185">Reference proteome</keyword>
<dbReference type="InterPro" id="IPR044643">
    <property type="entry name" value="TrpF_fam"/>
</dbReference>
<dbReference type="PANTHER" id="PTHR42894:SF1">
    <property type="entry name" value="N-(5'-PHOSPHORIBOSYL)ANTHRANILATE ISOMERASE"/>
    <property type="match status" value="1"/>
</dbReference>
<dbReference type="GO" id="GO:0016853">
    <property type="term" value="F:isomerase activity"/>
    <property type="evidence" value="ECO:0007669"/>
    <property type="project" value="UniProtKB-KW"/>
</dbReference>
<dbReference type="SUPFAM" id="SSF51366">
    <property type="entry name" value="Ribulose-phoshate binding barrel"/>
    <property type="match status" value="1"/>
</dbReference>
<accession>A0ABN1TRD7</accession>
<keyword evidence="5 9" id="KW-0028">Amino-acid biosynthesis</keyword>
<dbReference type="RefSeq" id="WP_343992513.1">
    <property type="nucleotide sequence ID" value="NZ_BAAALG010000004.1"/>
</dbReference>
<dbReference type="Gene3D" id="3.20.20.70">
    <property type="entry name" value="Aldolase class I"/>
    <property type="match status" value="1"/>
</dbReference>